<protein>
    <submittedName>
        <fullName evidence="11">Zinc metalloprotease</fullName>
    </submittedName>
</protein>
<feature type="domain" description="Peptidase M43 pregnancy-associated plasma-A" evidence="10">
    <location>
        <begin position="224"/>
        <end position="359"/>
    </location>
</feature>
<comment type="similarity">
    <text evidence="1">Belongs to the peptidase M43B family.</text>
</comment>
<dbReference type="AlphaFoldDB" id="A0A6P0UQK8"/>
<dbReference type="Gene3D" id="3.40.390.10">
    <property type="entry name" value="Collagenase (Catalytic Domain)"/>
    <property type="match status" value="1"/>
</dbReference>
<keyword evidence="12" id="KW-1185">Reference proteome</keyword>
<accession>A0A6P0UQK8</accession>
<evidence type="ECO:0000256" key="2">
    <source>
        <dbReference type="ARBA" id="ARBA00022670"/>
    </source>
</evidence>
<dbReference type="EMBL" id="JAABOO010000001">
    <property type="protein sequence ID" value="NER13153.1"/>
    <property type="molecule type" value="Genomic_DNA"/>
</dbReference>
<dbReference type="SUPFAM" id="SSF55486">
    <property type="entry name" value="Metalloproteases ('zincins'), catalytic domain"/>
    <property type="match status" value="1"/>
</dbReference>
<proteinExistence type="inferred from homology"/>
<dbReference type="Pfam" id="PF05572">
    <property type="entry name" value="Peptidase_M43"/>
    <property type="match status" value="1"/>
</dbReference>
<dbReference type="InterPro" id="IPR024079">
    <property type="entry name" value="MetalloPept_cat_dom_sf"/>
</dbReference>
<dbReference type="GO" id="GO:0006508">
    <property type="term" value="P:proteolysis"/>
    <property type="evidence" value="ECO:0007669"/>
    <property type="project" value="UniProtKB-KW"/>
</dbReference>
<comment type="caution">
    <text evidence="11">The sequence shown here is derived from an EMBL/GenBank/DDBJ whole genome shotgun (WGS) entry which is preliminary data.</text>
</comment>
<dbReference type="GO" id="GO:0008237">
    <property type="term" value="F:metallopeptidase activity"/>
    <property type="evidence" value="ECO:0007669"/>
    <property type="project" value="UniProtKB-KW"/>
</dbReference>
<evidence type="ECO:0000256" key="6">
    <source>
        <dbReference type="ARBA" id="ARBA00022833"/>
    </source>
</evidence>
<dbReference type="Proteomes" id="UP000468581">
    <property type="component" value="Unassembled WGS sequence"/>
</dbReference>
<dbReference type="PANTHER" id="PTHR47466:SF1">
    <property type="entry name" value="METALLOPROTEASE MEP1 (AFU_ORTHOLOGUE AFUA_1G07730)-RELATED"/>
    <property type="match status" value="1"/>
</dbReference>
<keyword evidence="3" id="KW-0479">Metal-binding</keyword>
<feature type="compositionally biased region" description="Gly residues" evidence="9">
    <location>
        <begin position="102"/>
        <end position="123"/>
    </location>
</feature>
<dbReference type="CDD" id="cd04275">
    <property type="entry name" value="ZnMc_pappalysin_like"/>
    <property type="match status" value="1"/>
</dbReference>
<dbReference type="GO" id="GO:0046872">
    <property type="term" value="F:metal ion binding"/>
    <property type="evidence" value="ECO:0007669"/>
    <property type="project" value="UniProtKB-KW"/>
</dbReference>
<keyword evidence="8" id="KW-1015">Disulfide bond</keyword>
<evidence type="ECO:0000256" key="3">
    <source>
        <dbReference type="ARBA" id="ARBA00022723"/>
    </source>
</evidence>
<keyword evidence="4" id="KW-0732">Signal</keyword>
<keyword evidence="5" id="KW-0378">Hydrolase</keyword>
<sequence length="373" mass="39932">MKRIFMGLAALALIFASCENDQNETPEVQAEAEIDMSDFYVYTDEVGEAPITSQANSENAGLISRSCHSMSVLNRKLRENPGLENKMYNIEKHTRKFIAGKKGNGNGNGGGSGGDGGDGGGGEPVDDGLGVINIPVVVHVIYSNSNENISDAQINSQIQVLNEDFNATNSDVGLVPTEFAGRVADSDITFTLDQVIRVASSTSSWPTNDSMKYSSNGGSDVVSPSTHLNIWVVGGLTSGGRTILGYAQFPGGAAATDGVVVAHNFFGNTGRVSAPFDGGRTTTHEVGHWLNLRHIWGDGRCRQDDFVADTPSSDAPNYGCPSYPTVNCRSNDMTMNYMDYVDDACMYMFSEGQKARMRTLFTSGGSRESILLP</sequence>
<keyword evidence="2 11" id="KW-0645">Protease</keyword>
<evidence type="ECO:0000313" key="11">
    <source>
        <dbReference type="EMBL" id="NER13153.1"/>
    </source>
</evidence>
<evidence type="ECO:0000259" key="10">
    <source>
        <dbReference type="Pfam" id="PF05572"/>
    </source>
</evidence>
<keyword evidence="6" id="KW-0862">Zinc</keyword>
<evidence type="ECO:0000256" key="8">
    <source>
        <dbReference type="ARBA" id="ARBA00023157"/>
    </source>
</evidence>
<feature type="region of interest" description="Disordered" evidence="9">
    <location>
        <begin position="99"/>
        <end position="126"/>
    </location>
</feature>
<name>A0A6P0UQK8_9FLAO</name>
<gene>
    <name evidence="11" type="ORF">GWK08_06865</name>
</gene>
<reference evidence="11 12" key="1">
    <citation type="submission" date="2020-01" db="EMBL/GenBank/DDBJ databases">
        <title>Leptobacterium flavescens.</title>
        <authorList>
            <person name="Wang G."/>
        </authorList>
    </citation>
    <scope>NUCLEOTIDE SEQUENCE [LARGE SCALE GENOMIC DNA]</scope>
    <source>
        <strain evidence="11 12">KCTC 22160</strain>
    </source>
</reference>
<evidence type="ECO:0000313" key="12">
    <source>
        <dbReference type="Proteomes" id="UP000468581"/>
    </source>
</evidence>
<evidence type="ECO:0000256" key="1">
    <source>
        <dbReference type="ARBA" id="ARBA00008721"/>
    </source>
</evidence>
<dbReference type="InterPro" id="IPR008754">
    <property type="entry name" value="Peptidase_M43"/>
</dbReference>
<evidence type="ECO:0000256" key="4">
    <source>
        <dbReference type="ARBA" id="ARBA00022729"/>
    </source>
</evidence>
<dbReference type="PROSITE" id="PS51257">
    <property type="entry name" value="PROKAR_LIPOPROTEIN"/>
    <property type="match status" value="1"/>
</dbReference>
<evidence type="ECO:0000256" key="7">
    <source>
        <dbReference type="ARBA" id="ARBA00023049"/>
    </source>
</evidence>
<dbReference type="PANTHER" id="PTHR47466">
    <property type="match status" value="1"/>
</dbReference>
<dbReference type="RefSeq" id="WP_163606151.1">
    <property type="nucleotide sequence ID" value="NZ_JAABOO010000001.1"/>
</dbReference>
<evidence type="ECO:0000256" key="5">
    <source>
        <dbReference type="ARBA" id="ARBA00022801"/>
    </source>
</evidence>
<organism evidence="11 12">
    <name type="scientific">Leptobacterium flavescens</name>
    <dbReference type="NCBI Taxonomy" id="472055"/>
    <lineage>
        <taxon>Bacteria</taxon>
        <taxon>Pseudomonadati</taxon>
        <taxon>Bacteroidota</taxon>
        <taxon>Flavobacteriia</taxon>
        <taxon>Flavobacteriales</taxon>
        <taxon>Flavobacteriaceae</taxon>
        <taxon>Leptobacterium</taxon>
    </lineage>
</organism>
<keyword evidence="7 11" id="KW-0482">Metalloprotease</keyword>
<evidence type="ECO:0000256" key="9">
    <source>
        <dbReference type="SAM" id="MobiDB-lite"/>
    </source>
</evidence>